<accession>A0A6P7WLB6</accession>
<dbReference type="Proteomes" id="UP000515156">
    <property type="component" value="Chromosome 1"/>
</dbReference>
<evidence type="ECO:0000256" key="5">
    <source>
        <dbReference type="ARBA" id="ARBA00022490"/>
    </source>
</evidence>
<dbReference type="InterPro" id="IPR029021">
    <property type="entry name" value="Prot-tyrosine_phosphatase-like"/>
</dbReference>
<dbReference type="SUPFAM" id="SSF52799">
    <property type="entry name" value="(Phosphotyrosine protein) phosphatases II"/>
    <property type="match status" value="1"/>
</dbReference>
<dbReference type="KEGG" id="muo:115456697"/>
<evidence type="ECO:0000313" key="17">
    <source>
        <dbReference type="RefSeq" id="XP_030041806.1"/>
    </source>
</evidence>
<dbReference type="Pfam" id="PF00782">
    <property type="entry name" value="DSPc"/>
    <property type="match status" value="1"/>
</dbReference>
<evidence type="ECO:0000259" key="14">
    <source>
        <dbReference type="PROSITE" id="PS50054"/>
    </source>
</evidence>
<evidence type="ECO:0000313" key="16">
    <source>
        <dbReference type="Proteomes" id="UP000515156"/>
    </source>
</evidence>
<dbReference type="InParanoid" id="A0A6P7WLB6"/>
<evidence type="ECO:0000256" key="1">
    <source>
        <dbReference type="ARBA" id="ARBA00004123"/>
    </source>
</evidence>
<evidence type="ECO:0000256" key="8">
    <source>
        <dbReference type="ARBA" id="ARBA00022912"/>
    </source>
</evidence>
<evidence type="ECO:0000256" key="4">
    <source>
        <dbReference type="ARBA" id="ARBA00008601"/>
    </source>
</evidence>
<evidence type="ECO:0000256" key="6">
    <source>
        <dbReference type="ARBA" id="ARBA00022792"/>
    </source>
</evidence>
<organism evidence="16 17">
    <name type="scientific">Microcaecilia unicolor</name>
    <dbReference type="NCBI Taxonomy" id="1415580"/>
    <lineage>
        <taxon>Eukaryota</taxon>
        <taxon>Metazoa</taxon>
        <taxon>Chordata</taxon>
        <taxon>Craniata</taxon>
        <taxon>Vertebrata</taxon>
        <taxon>Euteleostomi</taxon>
        <taxon>Amphibia</taxon>
        <taxon>Gymnophiona</taxon>
        <taxon>Siphonopidae</taxon>
        <taxon>Microcaecilia</taxon>
    </lineage>
</organism>
<keyword evidence="16" id="KW-1185">Reference proteome</keyword>
<evidence type="ECO:0000256" key="10">
    <source>
        <dbReference type="ARBA" id="ARBA00023136"/>
    </source>
</evidence>
<dbReference type="PROSITE" id="PS00383">
    <property type="entry name" value="TYR_PHOSPHATASE_1"/>
    <property type="match status" value="1"/>
</dbReference>
<dbReference type="PROSITE" id="PS50056">
    <property type="entry name" value="TYR_PHOSPHATASE_2"/>
    <property type="match status" value="1"/>
</dbReference>
<feature type="domain" description="Tyrosine-protein phosphatase" evidence="14">
    <location>
        <begin position="30"/>
        <end position="171"/>
    </location>
</feature>
<keyword evidence="8" id="KW-0904">Protein phosphatase</keyword>
<evidence type="ECO:0000256" key="11">
    <source>
        <dbReference type="ARBA" id="ARBA00023242"/>
    </source>
</evidence>
<dbReference type="InterPro" id="IPR020422">
    <property type="entry name" value="TYR_PHOSPHATASE_DUAL_dom"/>
</dbReference>
<keyword evidence="7" id="KW-0378">Hydrolase</keyword>
<dbReference type="Gene3D" id="3.90.190.10">
    <property type="entry name" value="Protein tyrosine phosphatase superfamily"/>
    <property type="match status" value="1"/>
</dbReference>
<sequence>MRRSSVYQRTTYSISPPRQLLPATMGVLSGMDKITPSLYLSNATSARNRNIIAAKHITCIINASMDVQRPTLSGVDYIRVPVADLPHVRLSDYFDMVADRIRLVERRNGRTLVHCVAGVSRSATLCIAYLMKYEGISLREAHNWVKSRRPTIRPNAGFWHQLIAYEKKLFGKNSVKIEGSALGVLPVETGKYRRDCNCASW</sequence>
<keyword evidence="10" id="KW-0472">Membrane</keyword>
<evidence type="ECO:0000256" key="9">
    <source>
        <dbReference type="ARBA" id="ARBA00023128"/>
    </source>
</evidence>
<keyword evidence="11" id="KW-0539">Nucleus</keyword>
<dbReference type="RefSeq" id="XP_030041806.1">
    <property type="nucleotide sequence ID" value="XM_030185946.1"/>
</dbReference>
<dbReference type="AlphaFoldDB" id="A0A6P7WLB6"/>
<comment type="catalytic activity">
    <reaction evidence="13">
        <text>O-phospho-L-threonyl-[protein] + H2O = L-threonyl-[protein] + phosphate</text>
        <dbReference type="Rhea" id="RHEA:47004"/>
        <dbReference type="Rhea" id="RHEA-COMP:11060"/>
        <dbReference type="Rhea" id="RHEA-COMP:11605"/>
        <dbReference type="ChEBI" id="CHEBI:15377"/>
        <dbReference type="ChEBI" id="CHEBI:30013"/>
        <dbReference type="ChEBI" id="CHEBI:43474"/>
        <dbReference type="ChEBI" id="CHEBI:61977"/>
        <dbReference type="EC" id="3.1.3.16"/>
    </reaction>
</comment>
<dbReference type="InterPro" id="IPR020420">
    <property type="entry name" value="Atypical_DUSP_subfamB"/>
</dbReference>
<comment type="subcellular location">
    <subcellularLocation>
        <location evidence="2">Cytoplasm</location>
    </subcellularLocation>
    <subcellularLocation>
        <location evidence="3">Mitochondrion inner membrane</location>
        <topology evidence="3">Peripheral membrane protein</topology>
    </subcellularLocation>
    <subcellularLocation>
        <location evidence="1">Nucleus</location>
    </subcellularLocation>
</comment>
<dbReference type="PRINTS" id="PR01908">
    <property type="entry name" value="ADSPHPHTASE"/>
</dbReference>
<comment type="catalytic activity">
    <reaction evidence="12">
        <text>O-phospho-L-seryl-[protein] + H2O = L-seryl-[protein] + phosphate</text>
        <dbReference type="Rhea" id="RHEA:20629"/>
        <dbReference type="Rhea" id="RHEA-COMP:9863"/>
        <dbReference type="Rhea" id="RHEA-COMP:11604"/>
        <dbReference type="ChEBI" id="CHEBI:15377"/>
        <dbReference type="ChEBI" id="CHEBI:29999"/>
        <dbReference type="ChEBI" id="CHEBI:43474"/>
        <dbReference type="ChEBI" id="CHEBI:83421"/>
        <dbReference type="EC" id="3.1.3.16"/>
    </reaction>
</comment>
<evidence type="ECO:0000259" key="15">
    <source>
        <dbReference type="PROSITE" id="PS50056"/>
    </source>
</evidence>
<name>A0A6P7WLB6_9AMPH</name>
<dbReference type="GeneID" id="115456697"/>
<dbReference type="GO" id="GO:0004722">
    <property type="term" value="F:protein serine/threonine phosphatase activity"/>
    <property type="evidence" value="ECO:0007669"/>
    <property type="project" value="UniProtKB-EC"/>
</dbReference>
<keyword evidence="9" id="KW-0496">Mitochondrion</keyword>
<evidence type="ECO:0000256" key="3">
    <source>
        <dbReference type="ARBA" id="ARBA00004637"/>
    </source>
</evidence>
<dbReference type="PANTHER" id="PTHR46495:SF1">
    <property type="entry name" value="DUAL SPECIFICITY PHOSPHATASE 21"/>
    <property type="match status" value="1"/>
</dbReference>
<proteinExistence type="inferred from homology"/>
<dbReference type="OrthoDB" id="285418at2759"/>
<dbReference type="GO" id="GO:0017017">
    <property type="term" value="F:MAP kinase tyrosine/serine/threonine phosphatase activity"/>
    <property type="evidence" value="ECO:0007669"/>
    <property type="project" value="InterPro"/>
</dbReference>
<evidence type="ECO:0000256" key="7">
    <source>
        <dbReference type="ARBA" id="ARBA00022801"/>
    </source>
</evidence>
<dbReference type="InterPro" id="IPR016130">
    <property type="entry name" value="Tyr_Pase_AS"/>
</dbReference>
<feature type="domain" description="Tyrosine specific protein phosphatases" evidence="15">
    <location>
        <begin position="91"/>
        <end position="152"/>
    </location>
</feature>
<dbReference type="GO" id="GO:0005634">
    <property type="term" value="C:nucleus"/>
    <property type="evidence" value="ECO:0007669"/>
    <property type="project" value="UniProtKB-SubCell"/>
</dbReference>
<dbReference type="PANTHER" id="PTHR46495">
    <property type="entry name" value="DUAL SPECIFICITY PROTEIN PHOSPHATASE 21"/>
    <property type="match status" value="1"/>
</dbReference>
<dbReference type="GO" id="GO:0005743">
    <property type="term" value="C:mitochondrial inner membrane"/>
    <property type="evidence" value="ECO:0007669"/>
    <property type="project" value="UniProtKB-SubCell"/>
</dbReference>
<dbReference type="InterPro" id="IPR000340">
    <property type="entry name" value="Dual-sp_phosphatase_cat-dom"/>
</dbReference>
<dbReference type="GO" id="GO:0004725">
    <property type="term" value="F:protein tyrosine phosphatase activity"/>
    <property type="evidence" value="ECO:0007669"/>
    <property type="project" value="TreeGrafter"/>
</dbReference>
<evidence type="ECO:0000256" key="12">
    <source>
        <dbReference type="ARBA" id="ARBA00047761"/>
    </source>
</evidence>
<keyword evidence="5" id="KW-0963">Cytoplasm</keyword>
<dbReference type="PROSITE" id="PS50054">
    <property type="entry name" value="TYR_PHOSPHATASE_DUAL"/>
    <property type="match status" value="1"/>
</dbReference>
<gene>
    <name evidence="17" type="primary">LOC115456697</name>
</gene>
<dbReference type="SMART" id="SM00195">
    <property type="entry name" value="DSPc"/>
    <property type="match status" value="1"/>
</dbReference>
<evidence type="ECO:0000256" key="2">
    <source>
        <dbReference type="ARBA" id="ARBA00004496"/>
    </source>
</evidence>
<reference evidence="17" key="1">
    <citation type="submission" date="2025-08" db="UniProtKB">
        <authorList>
            <consortium name="RefSeq"/>
        </authorList>
    </citation>
    <scope>IDENTIFICATION</scope>
</reference>
<keyword evidence="6" id="KW-0999">Mitochondrion inner membrane</keyword>
<protein>
    <submittedName>
        <fullName evidence="17">Dual specificity protein phosphatase 18-like</fullName>
    </submittedName>
</protein>
<comment type="similarity">
    <text evidence="4">Belongs to the protein-tyrosine phosphatase family. Non-receptor class dual specificity subfamily.</text>
</comment>
<dbReference type="PRINTS" id="PR01910">
    <property type="entry name" value="ADSPHPHTASEB"/>
</dbReference>
<evidence type="ECO:0000256" key="13">
    <source>
        <dbReference type="ARBA" id="ARBA00048336"/>
    </source>
</evidence>
<dbReference type="InterPro" id="IPR000387">
    <property type="entry name" value="Tyr_Pase_dom"/>
</dbReference>